<reference evidence="2 3" key="1">
    <citation type="submission" date="2014-03" db="EMBL/GenBank/DDBJ databases">
        <title>Draft Genome Sequence of Actibacterium mucosum KCTC 23349, a Marine Alphaproteobacterium with Complex Ionic Requirements Isolated from Mediterranean Seawater at Malvarrosa Beach, Valencia, Spain.</title>
        <authorList>
            <person name="Arahal D.R."/>
            <person name="Shao Z."/>
            <person name="Lai Q."/>
            <person name="Pujalte M.J."/>
        </authorList>
    </citation>
    <scope>NUCLEOTIDE SEQUENCE [LARGE SCALE GENOMIC DNA]</scope>
    <source>
        <strain evidence="2 3">KCTC 23349</strain>
    </source>
</reference>
<dbReference type="Pfam" id="PF03372">
    <property type="entry name" value="Exo_endo_phos"/>
    <property type="match status" value="1"/>
</dbReference>
<dbReference type="InterPro" id="IPR005135">
    <property type="entry name" value="Endo/exonuclease/phosphatase"/>
</dbReference>
<dbReference type="InterPro" id="IPR036691">
    <property type="entry name" value="Endo/exonu/phosph_ase_sf"/>
</dbReference>
<gene>
    <name evidence="2" type="ORF">ACMU_02715</name>
</gene>
<dbReference type="Gene3D" id="3.60.10.10">
    <property type="entry name" value="Endonuclease/exonuclease/phosphatase"/>
    <property type="match status" value="1"/>
</dbReference>
<proteinExistence type="predicted"/>
<keyword evidence="2" id="KW-0255">Endonuclease</keyword>
<name>A0A037ZMZ1_9RHOB</name>
<dbReference type="SUPFAM" id="SSF56219">
    <property type="entry name" value="DNase I-like"/>
    <property type="match status" value="1"/>
</dbReference>
<comment type="caution">
    <text evidence="2">The sequence shown here is derived from an EMBL/GenBank/DDBJ whole genome shotgun (WGS) entry which is preliminary data.</text>
</comment>
<dbReference type="Proteomes" id="UP000026249">
    <property type="component" value="Unassembled WGS sequence"/>
</dbReference>
<evidence type="ECO:0000313" key="2">
    <source>
        <dbReference type="EMBL" id="KAJ57434.1"/>
    </source>
</evidence>
<feature type="domain" description="Endonuclease/exonuclease/phosphatase" evidence="1">
    <location>
        <begin position="28"/>
        <end position="320"/>
    </location>
</feature>
<evidence type="ECO:0000259" key="1">
    <source>
        <dbReference type="Pfam" id="PF03372"/>
    </source>
</evidence>
<keyword evidence="2" id="KW-0540">Nuclease</keyword>
<protein>
    <submittedName>
        <fullName evidence="2">Endonuclease</fullName>
    </submittedName>
</protein>
<organism evidence="2 3">
    <name type="scientific">Actibacterium mucosum KCTC 23349</name>
    <dbReference type="NCBI Taxonomy" id="1454373"/>
    <lineage>
        <taxon>Bacteria</taxon>
        <taxon>Pseudomonadati</taxon>
        <taxon>Pseudomonadota</taxon>
        <taxon>Alphaproteobacteria</taxon>
        <taxon>Rhodobacterales</taxon>
        <taxon>Roseobacteraceae</taxon>
        <taxon>Actibacterium</taxon>
    </lineage>
</organism>
<keyword evidence="2" id="KW-0378">Hydrolase</keyword>
<dbReference type="STRING" id="1454373.ACMU_02715"/>
<accession>A0A037ZMZ1</accession>
<dbReference type="GO" id="GO:0004519">
    <property type="term" value="F:endonuclease activity"/>
    <property type="evidence" value="ECO:0007669"/>
    <property type="project" value="UniProtKB-KW"/>
</dbReference>
<keyword evidence="3" id="KW-1185">Reference proteome</keyword>
<sequence length="344" mass="37364">MWAEPIRIATYNTELSRRGPGQLLGDILAGKDEQVTAVVEVIALNAPDIIVLQGIDWDAQNAALAALGRRVAEQGHLMPHLYASQPNSGLRTGLDHDGDGRNTAWRDAQGFGRFTGEGGMAVMSRFPILGARDFTSMLWQDLPDADLPRLDGALFPNAEIFDVQRLSSVAHWDVTIQAPDGPLNLLTWHATPPVFDGPEDRNGRRNADEMRFWAHYLNGELAVSPPAGPVVVLGDANLDPADGDGLRDTLRVLLEHPRLQHTVPRSDGGVAAANPDHTGDPALDTADWPEDGPGNLRVSYILPSTGFRVLNSGVFWPAADQYGADLVAAASRHRLVWVDLELKR</sequence>
<dbReference type="AlphaFoldDB" id="A0A037ZMZ1"/>
<evidence type="ECO:0000313" key="3">
    <source>
        <dbReference type="Proteomes" id="UP000026249"/>
    </source>
</evidence>
<dbReference type="EMBL" id="JFKE01000001">
    <property type="protein sequence ID" value="KAJ57434.1"/>
    <property type="molecule type" value="Genomic_DNA"/>
</dbReference>